<evidence type="ECO:0000256" key="1">
    <source>
        <dbReference type="ARBA" id="ARBA00004651"/>
    </source>
</evidence>
<feature type="transmembrane region" description="Helical" evidence="6">
    <location>
        <begin position="97"/>
        <end position="116"/>
    </location>
</feature>
<accession>A0ABW1UJN9</accession>
<organism evidence="7 8">
    <name type="scientific">Lapidilactobacillus achengensis</name>
    <dbReference type="NCBI Taxonomy" id="2486000"/>
    <lineage>
        <taxon>Bacteria</taxon>
        <taxon>Bacillati</taxon>
        <taxon>Bacillota</taxon>
        <taxon>Bacilli</taxon>
        <taxon>Lactobacillales</taxon>
        <taxon>Lactobacillaceae</taxon>
        <taxon>Lapidilactobacillus</taxon>
    </lineage>
</organism>
<evidence type="ECO:0000256" key="3">
    <source>
        <dbReference type="ARBA" id="ARBA00022692"/>
    </source>
</evidence>
<feature type="transmembrane region" description="Helical" evidence="6">
    <location>
        <begin position="278"/>
        <end position="295"/>
    </location>
</feature>
<evidence type="ECO:0000256" key="2">
    <source>
        <dbReference type="ARBA" id="ARBA00022475"/>
    </source>
</evidence>
<dbReference type="Proteomes" id="UP001596310">
    <property type="component" value="Unassembled WGS sequence"/>
</dbReference>
<feature type="transmembrane region" description="Helical" evidence="6">
    <location>
        <begin position="301"/>
        <end position="324"/>
    </location>
</feature>
<feature type="transmembrane region" description="Helical" evidence="6">
    <location>
        <begin position="336"/>
        <end position="358"/>
    </location>
</feature>
<evidence type="ECO:0000313" key="8">
    <source>
        <dbReference type="Proteomes" id="UP001596310"/>
    </source>
</evidence>
<dbReference type="PANTHER" id="PTHR23513">
    <property type="entry name" value="INTEGRAL MEMBRANE EFFLUX PROTEIN-RELATED"/>
    <property type="match status" value="1"/>
</dbReference>
<evidence type="ECO:0000256" key="6">
    <source>
        <dbReference type="SAM" id="Phobius"/>
    </source>
</evidence>
<sequence length="389" mass="42848">MNKENKNIGLLLIRGQTTNLGNIIFDYGNKLLIAGLALNANFFMTFYQSSEALIRLIFNLFAGHLADFGNRKRLLLATDLIAGALTFLLFLCYDPQNIWALIIINALLAVLFSFNVPAYKAITKDLLSQKGIYRYNATAKVIAELIAVAAPLLAMLVIKQFGFKYGMLIDALSFFISALCEGNFVILHEVPAAKATFLTGLKAGIHYIASRKGLLIILISSAFLNFLDAIYSFYLPFTATFSGFSHIYAYILIAQSLGSVLGALLVSIYKIQLAPKSFFHLLLPASLALILIGFARSSQPLLLLLFGLFSSTVTTFNISLMSYLQASVDSRFLGRVFSIIFTISGIFIPLGSVVAALIDFKSWQIFQLIGCGQLLIYLVCFPAIRRIMS</sequence>
<protein>
    <submittedName>
        <fullName evidence="7">MFS transporter</fullName>
    </submittedName>
</protein>
<proteinExistence type="predicted"/>
<gene>
    <name evidence="7" type="ORF">ACFQHW_00925</name>
</gene>
<evidence type="ECO:0000313" key="7">
    <source>
        <dbReference type="EMBL" id="MFC6314132.1"/>
    </source>
</evidence>
<keyword evidence="8" id="KW-1185">Reference proteome</keyword>
<feature type="transmembrane region" description="Helical" evidence="6">
    <location>
        <begin position="137"/>
        <end position="159"/>
    </location>
</feature>
<name>A0ABW1UJN9_9LACO</name>
<feature type="transmembrane region" description="Helical" evidence="6">
    <location>
        <begin position="74"/>
        <end position="91"/>
    </location>
</feature>
<dbReference type="SUPFAM" id="SSF103473">
    <property type="entry name" value="MFS general substrate transporter"/>
    <property type="match status" value="1"/>
</dbReference>
<feature type="transmembrane region" description="Helical" evidence="6">
    <location>
        <begin position="247"/>
        <end position="266"/>
    </location>
</feature>
<dbReference type="InterPro" id="IPR036259">
    <property type="entry name" value="MFS_trans_sf"/>
</dbReference>
<dbReference type="CDD" id="cd06173">
    <property type="entry name" value="MFS_MefA_like"/>
    <property type="match status" value="1"/>
</dbReference>
<feature type="transmembrane region" description="Helical" evidence="6">
    <location>
        <begin position="364"/>
        <end position="384"/>
    </location>
</feature>
<dbReference type="Pfam" id="PF07690">
    <property type="entry name" value="MFS_1"/>
    <property type="match status" value="1"/>
</dbReference>
<dbReference type="PANTHER" id="PTHR23513:SF11">
    <property type="entry name" value="STAPHYLOFERRIN A TRANSPORTER"/>
    <property type="match status" value="1"/>
</dbReference>
<evidence type="ECO:0000256" key="4">
    <source>
        <dbReference type="ARBA" id="ARBA00022989"/>
    </source>
</evidence>
<keyword evidence="4 6" id="KW-1133">Transmembrane helix</keyword>
<reference evidence="8" key="1">
    <citation type="journal article" date="2019" name="Int. J. Syst. Evol. Microbiol.">
        <title>The Global Catalogue of Microorganisms (GCM) 10K type strain sequencing project: providing services to taxonomists for standard genome sequencing and annotation.</title>
        <authorList>
            <consortium name="The Broad Institute Genomics Platform"/>
            <consortium name="The Broad Institute Genome Sequencing Center for Infectious Disease"/>
            <person name="Wu L."/>
            <person name="Ma J."/>
        </authorList>
    </citation>
    <scope>NUCLEOTIDE SEQUENCE [LARGE SCALE GENOMIC DNA]</scope>
    <source>
        <strain evidence="8">CCM 8897</strain>
    </source>
</reference>
<keyword evidence="3 6" id="KW-0812">Transmembrane</keyword>
<dbReference type="Gene3D" id="1.20.1250.20">
    <property type="entry name" value="MFS general substrate transporter like domains"/>
    <property type="match status" value="1"/>
</dbReference>
<feature type="transmembrane region" description="Helical" evidence="6">
    <location>
        <begin position="214"/>
        <end position="235"/>
    </location>
</feature>
<comment type="subcellular location">
    <subcellularLocation>
        <location evidence="1">Cell membrane</location>
        <topology evidence="1">Multi-pass membrane protein</topology>
    </subcellularLocation>
</comment>
<dbReference type="InterPro" id="IPR011701">
    <property type="entry name" value="MFS"/>
</dbReference>
<keyword evidence="2" id="KW-1003">Cell membrane</keyword>
<evidence type="ECO:0000256" key="5">
    <source>
        <dbReference type="ARBA" id="ARBA00023136"/>
    </source>
</evidence>
<feature type="transmembrane region" description="Helical" evidence="6">
    <location>
        <begin position="165"/>
        <end position="187"/>
    </location>
</feature>
<keyword evidence="5 6" id="KW-0472">Membrane</keyword>
<comment type="caution">
    <text evidence="7">The sequence shown here is derived from an EMBL/GenBank/DDBJ whole genome shotgun (WGS) entry which is preliminary data.</text>
</comment>
<dbReference type="RefSeq" id="WP_125596423.1">
    <property type="nucleotide sequence ID" value="NZ_JBHSSM010000005.1"/>
</dbReference>
<dbReference type="EMBL" id="JBHSSM010000005">
    <property type="protein sequence ID" value="MFC6314132.1"/>
    <property type="molecule type" value="Genomic_DNA"/>
</dbReference>